<evidence type="ECO:0000313" key="3">
    <source>
        <dbReference type="EMBL" id="QUJ73996.1"/>
    </source>
</evidence>
<dbReference type="RefSeq" id="WP_004966743.1">
    <property type="nucleotide sequence ID" value="NZ_AOLR01000060.1"/>
</dbReference>
<dbReference type="EMBL" id="AOLR01000060">
    <property type="protein sequence ID" value="EMA08174.1"/>
    <property type="molecule type" value="Genomic_DNA"/>
</dbReference>
<dbReference type="AlphaFoldDB" id="M0JJM1"/>
<dbReference type="EMBL" id="CP073368">
    <property type="protein sequence ID" value="QUJ73996.1"/>
    <property type="molecule type" value="Genomic_DNA"/>
</dbReference>
<evidence type="ECO:0000313" key="5">
    <source>
        <dbReference type="Proteomes" id="UP000682967"/>
    </source>
</evidence>
<accession>M0JJM1</accession>
<protein>
    <submittedName>
        <fullName evidence="2">Uncharacterized protein</fullName>
    </submittedName>
</protein>
<reference evidence="2 4" key="1">
    <citation type="journal article" date="2014" name="PLoS Genet.">
        <title>Phylogenetically driven sequencing of extremely halophilic archaea reveals strategies for static and dynamic osmo-response.</title>
        <authorList>
            <person name="Becker E.A."/>
            <person name="Seitzer P.M."/>
            <person name="Tritt A."/>
            <person name="Larsen D."/>
            <person name="Krusor M."/>
            <person name="Yao A.I."/>
            <person name="Wu D."/>
            <person name="Madern D."/>
            <person name="Eisen J.A."/>
            <person name="Darling A.E."/>
            <person name="Facciotti M.T."/>
        </authorList>
    </citation>
    <scope>NUCLEOTIDE SEQUENCE [LARGE SCALE GENOMIC DNA]</scope>
    <source>
        <strain evidence="2 4">ATCC 33800</strain>
    </source>
</reference>
<sequence>MSKSTTPTSKPVGTTDAHPQERIARELLTQSRPLFLGLDSEGAAHYWDSYEFAVAVVATDDQAEKVPLAETPFETLAGWCEYTQDERGWAVGPHVGGSIVDDLARRLNA</sequence>
<dbReference type="KEGG" id="hsin:KDQ40_18680"/>
<evidence type="ECO:0000256" key="1">
    <source>
        <dbReference type="SAM" id="MobiDB-lite"/>
    </source>
</evidence>
<dbReference type="Proteomes" id="UP000011659">
    <property type="component" value="Unassembled WGS sequence"/>
</dbReference>
<dbReference type="Proteomes" id="UP000682967">
    <property type="component" value="Plasmid pHsi540"/>
</dbReference>
<keyword evidence="3" id="KW-0614">Plasmid</keyword>
<proteinExistence type="predicted"/>
<reference evidence="3" key="2">
    <citation type="submission" date="2021-04" db="EMBL/GenBank/DDBJ databases">
        <title>Complete Genome sequence and Methylome Analysis of the Haloarchaeon Haloarcula sinaiiensis.</title>
        <authorList>
            <person name="Fomenkov A."/>
            <person name="DasSarma P."/>
            <person name="DasSarma S."/>
            <person name="Roberts R.J."/>
        </authorList>
    </citation>
    <scope>NUCLEOTIDE SEQUENCE</scope>
    <source>
        <strain evidence="3">ATCC 33800</strain>
        <plasmid evidence="3">pHsi540</plasmid>
    </source>
</reference>
<evidence type="ECO:0000313" key="4">
    <source>
        <dbReference type="Proteomes" id="UP000011659"/>
    </source>
</evidence>
<gene>
    <name evidence="2" type="ORF">C436_20613</name>
    <name evidence="3" type="ORF">KDQ40_18680</name>
</gene>
<feature type="region of interest" description="Disordered" evidence="1">
    <location>
        <begin position="1"/>
        <end position="22"/>
    </location>
</feature>
<keyword evidence="4" id="KW-1185">Reference proteome</keyword>
<geneLocation type="plasmid" evidence="3 5">
    <name>pHsi540</name>
</geneLocation>
<feature type="compositionally biased region" description="Polar residues" evidence="1">
    <location>
        <begin position="1"/>
        <end position="12"/>
    </location>
</feature>
<evidence type="ECO:0000313" key="2">
    <source>
        <dbReference type="EMBL" id="EMA08174.1"/>
    </source>
</evidence>
<organism evidence="2 4">
    <name type="scientific">Haloarcula marismortui ATCC 33800</name>
    <dbReference type="NCBI Taxonomy" id="662476"/>
    <lineage>
        <taxon>Archaea</taxon>
        <taxon>Methanobacteriati</taxon>
        <taxon>Methanobacteriota</taxon>
        <taxon>Stenosarchaea group</taxon>
        <taxon>Halobacteria</taxon>
        <taxon>Halobacteriales</taxon>
        <taxon>Haloarculaceae</taxon>
        <taxon>Haloarcula</taxon>
    </lineage>
</organism>
<name>M0JJM1_9EURY</name>
<dbReference type="PATRIC" id="fig|662476.7.peg.4104"/>
<dbReference type="OrthoDB" id="217741at2157"/>
<dbReference type="GeneID" id="64825026"/>